<evidence type="ECO:0008006" key="5">
    <source>
        <dbReference type="Google" id="ProtNLM"/>
    </source>
</evidence>
<feature type="compositionally biased region" description="Basic and acidic residues" evidence="1">
    <location>
        <begin position="25"/>
        <end position="41"/>
    </location>
</feature>
<organism evidence="3 4">
    <name type="scientific">Rossellomorea oryzaecorticis</name>
    <dbReference type="NCBI Taxonomy" id="1396505"/>
    <lineage>
        <taxon>Bacteria</taxon>
        <taxon>Bacillati</taxon>
        <taxon>Bacillota</taxon>
        <taxon>Bacilli</taxon>
        <taxon>Bacillales</taxon>
        <taxon>Bacillaceae</taxon>
        <taxon>Rossellomorea</taxon>
    </lineage>
</organism>
<proteinExistence type="predicted"/>
<dbReference type="RefSeq" id="WP_341981205.1">
    <property type="nucleotide sequence ID" value="NZ_JBBYAF010000007.1"/>
</dbReference>
<name>A0ABU9K9T4_9BACI</name>
<gene>
    <name evidence="3" type="ORF">AAEO50_05205</name>
</gene>
<feature type="region of interest" description="Disordered" evidence="1">
    <location>
        <begin position="17"/>
        <end position="116"/>
    </location>
</feature>
<evidence type="ECO:0000256" key="1">
    <source>
        <dbReference type="SAM" id="MobiDB-lite"/>
    </source>
</evidence>
<sequence length="369" mass="41281">MKKISLALASALLILGACTNSSSEKTGKEVTSSDEKSKTEETQNQNETPKKKKNEQTEQPFKPLEPSEDAVPLKEKLSKEEEQHMPDKEARGGNPERTVPAGETLANGMKDPSDGPLKNHRLVTFYGTPQSENMGILGTMEPEEFMKKLKEQTQAYSDADPDRPAVPTIELITTMAQNEPGPKGEYVRMTSEENIETYVELAEKHDALVILDIQLGTDTVMNQVKMVEKWLKHPQVHLAIDTEFHVAEGEKPGEDLGQVDGREIQEAVEYVSELTKKNNLPDKLVLVHQFTGHVLTHKDKIQPTSNVEVAINFDGWGPAADKLALYKKYIRDEPNQYGGFKIFYDKDVPVLTPEEVLKMEPSPAIVNYQ</sequence>
<comment type="caution">
    <text evidence="3">The sequence shown here is derived from an EMBL/GenBank/DDBJ whole genome shotgun (WGS) entry which is preliminary data.</text>
</comment>
<feature type="compositionally biased region" description="Basic and acidic residues" evidence="1">
    <location>
        <begin position="71"/>
        <end position="91"/>
    </location>
</feature>
<protein>
    <recommendedName>
        <fullName evidence="5">Lipoprotein</fullName>
    </recommendedName>
</protein>
<keyword evidence="2" id="KW-0732">Signal</keyword>
<evidence type="ECO:0000313" key="3">
    <source>
        <dbReference type="EMBL" id="MEL3971673.1"/>
    </source>
</evidence>
<dbReference type="PROSITE" id="PS51257">
    <property type="entry name" value="PROKAR_LIPOPROTEIN"/>
    <property type="match status" value="1"/>
</dbReference>
<accession>A0ABU9K9T4</accession>
<feature type="chain" id="PRO_5045688199" description="Lipoprotein" evidence="2">
    <location>
        <begin position="23"/>
        <end position="369"/>
    </location>
</feature>
<dbReference type="Proteomes" id="UP001389717">
    <property type="component" value="Unassembled WGS sequence"/>
</dbReference>
<keyword evidence="4" id="KW-1185">Reference proteome</keyword>
<evidence type="ECO:0000313" key="4">
    <source>
        <dbReference type="Proteomes" id="UP001389717"/>
    </source>
</evidence>
<dbReference type="EMBL" id="JBBYAF010000007">
    <property type="protein sequence ID" value="MEL3971673.1"/>
    <property type="molecule type" value="Genomic_DNA"/>
</dbReference>
<evidence type="ECO:0000256" key="2">
    <source>
        <dbReference type="SAM" id="SignalP"/>
    </source>
</evidence>
<reference evidence="3 4" key="1">
    <citation type="submission" date="2024-04" db="EMBL/GenBank/DDBJ databases">
        <title>Bacillus oryzaecorticis sp. nov., a moderately halophilic bacterium isolated from rice husks.</title>
        <authorList>
            <person name="Zhu H.-S."/>
        </authorList>
    </citation>
    <scope>NUCLEOTIDE SEQUENCE [LARGE SCALE GENOMIC DNA]</scope>
    <source>
        <strain evidence="3 4">ZC255</strain>
    </source>
</reference>
<feature type="signal peptide" evidence="2">
    <location>
        <begin position="1"/>
        <end position="22"/>
    </location>
</feature>